<dbReference type="InterPro" id="IPR035992">
    <property type="entry name" value="Ricin_B-like_lectins"/>
</dbReference>
<reference evidence="1" key="1">
    <citation type="journal article" date="2013" name="Environ. Microbiol.">
        <title>Microbiota from the distal guts of lean and obese adolescents exhibit partial functional redundancy besides clear differences in community structure.</title>
        <authorList>
            <person name="Ferrer M."/>
            <person name="Ruiz A."/>
            <person name="Lanza F."/>
            <person name="Haange S.B."/>
            <person name="Oberbach A."/>
            <person name="Till H."/>
            <person name="Bargiela R."/>
            <person name="Campoy C."/>
            <person name="Segura M.T."/>
            <person name="Richter M."/>
            <person name="von Bergen M."/>
            <person name="Seifert J."/>
            <person name="Suarez A."/>
        </authorList>
    </citation>
    <scope>NUCLEOTIDE SEQUENCE</scope>
</reference>
<evidence type="ECO:0000313" key="1">
    <source>
        <dbReference type="EMBL" id="EKC70022.1"/>
    </source>
</evidence>
<organism evidence="1">
    <name type="scientific">human gut metagenome</name>
    <dbReference type="NCBI Taxonomy" id="408170"/>
    <lineage>
        <taxon>unclassified sequences</taxon>
        <taxon>metagenomes</taxon>
        <taxon>organismal metagenomes</taxon>
    </lineage>
</organism>
<feature type="non-terminal residue" evidence="1">
    <location>
        <position position="1"/>
    </location>
</feature>
<dbReference type="Gene3D" id="2.80.10.50">
    <property type="match status" value="1"/>
</dbReference>
<comment type="caution">
    <text evidence="1">The sequence shown here is derived from an EMBL/GenBank/DDBJ whole genome shotgun (WGS) entry which is preliminary data.</text>
</comment>
<dbReference type="SUPFAM" id="SSF50370">
    <property type="entry name" value="Ricin B-like lectins"/>
    <property type="match status" value="1"/>
</dbReference>
<name>K1TA27_9ZZZZ</name>
<sequence length="151" mass="16761">TNVVSGKSIKITGKNSGDNMDLNGNDNSNNYRWKLVPITSGTYSGCYYIVSAVKNDNGEEEYAEIISDDDKKDKDGAQVRLWTKAKSVDYEPRQIWRIQKSDAENLSFTEAMADKALEAFKNKYYVKNSTTGYDSLGGGFVGNCRSYGGYA</sequence>
<proteinExistence type="predicted"/>
<dbReference type="EMBL" id="AJWZ01002784">
    <property type="protein sequence ID" value="EKC70022.1"/>
    <property type="molecule type" value="Genomic_DNA"/>
</dbReference>
<dbReference type="AlphaFoldDB" id="K1TA27"/>
<evidence type="ECO:0008006" key="2">
    <source>
        <dbReference type="Google" id="ProtNLM"/>
    </source>
</evidence>
<gene>
    <name evidence="1" type="ORF">OBE_04098</name>
</gene>
<protein>
    <recommendedName>
        <fullName evidence="2">Ricin B lectin domain-containing protein</fullName>
    </recommendedName>
</protein>
<accession>K1TA27</accession>